<name>A0A975BFL9_9BACT</name>
<sequence>MRKIAALYFHTPDNIFLKSQIIVPTPSSNVPGVAPQSQIPPVTVNKNITHKTETTGSA</sequence>
<protein>
    <submittedName>
        <fullName evidence="1">Uncharacterized protein</fullName>
    </submittedName>
</protein>
<gene>
    <name evidence="1" type="ORF">dnm_004670</name>
</gene>
<dbReference type="AlphaFoldDB" id="A0A975BFL9"/>
<evidence type="ECO:0000313" key="2">
    <source>
        <dbReference type="Proteomes" id="UP000663722"/>
    </source>
</evidence>
<evidence type="ECO:0000313" key="1">
    <source>
        <dbReference type="EMBL" id="QTA84471.1"/>
    </source>
</evidence>
<dbReference type="Proteomes" id="UP000663722">
    <property type="component" value="Chromosome"/>
</dbReference>
<dbReference type="KEGG" id="dmm:dnm_004670"/>
<organism evidence="1 2">
    <name type="scientific">Desulfonema magnum</name>
    <dbReference type="NCBI Taxonomy" id="45655"/>
    <lineage>
        <taxon>Bacteria</taxon>
        <taxon>Pseudomonadati</taxon>
        <taxon>Thermodesulfobacteriota</taxon>
        <taxon>Desulfobacteria</taxon>
        <taxon>Desulfobacterales</taxon>
        <taxon>Desulfococcaceae</taxon>
        <taxon>Desulfonema</taxon>
    </lineage>
</organism>
<keyword evidence="2" id="KW-1185">Reference proteome</keyword>
<accession>A0A975BFL9</accession>
<dbReference type="EMBL" id="CP061800">
    <property type="protein sequence ID" value="QTA84471.1"/>
    <property type="molecule type" value="Genomic_DNA"/>
</dbReference>
<reference evidence="1" key="1">
    <citation type="journal article" date="2021" name="Microb. Physiol.">
        <title>Proteogenomic Insights into the Physiology of Marine, Sulfate-Reducing, Filamentous Desulfonema limicola and Desulfonema magnum.</title>
        <authorList>
            <person name="Schnaars V."/>
            <person name="Wohlbrand L."/>
            <person name="Scheve S."/>
            <person name="Hinrichs C."/>
            <person name="Reinhardt R."/>
            <person name="Rabus R."/>
        </authorList>
    </citation>
    <scope>NUCLEOTIDE SEQUENCE</scope>
    <source>
        <strain evidence="1">4be13</strain>
    </source>
</reference>
<proteinExistence type="predicted"/>